<comment type="subunit">
    <text evidence="12">Component of the proteasome complex.</text>
</comment>
<dbReference type="GO" id="GO:0051603">
    <property type="term" value="P:proteolysis involved in protein catabolic process"/>
    <property type="evidence" value="ECO:0007669"/>
    <property type="project" value="InterPro"/>
</dbReference>
<comment type="function">
    <text evidence="12">Component of the proteasome, a multicatalytic proteinase complex which is characterized by its ability to cleave peptides with Arg, Phe, Tyr, Leu, and Glu adjacent to the leaving group at neutral or slightly basic pH. The proteasome has an ATP-dependent proteolytic activity.</text>
</comment>
<dbReference type="PANTHER" id="PTHR32194:SF0">
    <property type="entry name" value="ATP-DEPENDENT PROTEASE SUBUNIT HSLV"/>
    <property type="match status" value="1"/>
</dbReference>
<dbReference type="InterPro" id="IPR023333">
    <property type="entry name" value="Proteasome_suB-type"/>
</dbReference>
<evidence type="ECO:0000256" key="12">
    <source>
        <dbReference type="RuleBase" id="RU004203"/>
    </source>
</evidence>
<evidence type="ECO:0000256" key="9">
    <source>
        <dbReference type="ARBA" id="ARBA00024953"/>
    </source>
</evidence>
<dbReference type="GO" id="GO:0004298">
    <property type="term" value="F:threonine-type endopeptidase activity"/>
    <property type="evidence" value="ECO:0007669"/>
    <property type="project" value="UniProtKB-KW"/>
</dbReference>
<dbReference type="PROSITE" id="PS00854">
    <property type="entry name" value="PROTEASOME_BETA_1"/>
    <property type="match status" value="1"/>
</dbReference>
<dbReference type="PRINTS" id="PR00141">
    <property type="entry name" value="PROTEASOME"/>
</dbReference>
<evidence type="ECO:0000256" key="5">
    <source>
        <dbReference type="ARBA" id="ARBA00022801"/>
    </source>
</evidence>
<accession>A0A023FXX9</accession>
<dbReference type="AlphaFoldDB" id="A0A023FXX9"/>
<keyword evidence="6 12" id="KW-0647">Proteasome</keyword>
<dbReference type="FunFam" id="3.60.20.10:FF:000010">
    <property type="entry name" value="Proteasome subunit beta type-1"/>
    <property type="match status" value="1"/>
</dbReference>
<dbReference type="GO" id="GO:0019774">
    <property type="term" value="C:proteasome core complex, beta-subunit complex"/>
    <property type="evidence" value="ECO:0007669"/>
    <property type="project" value="UniProtKB-ARBA"/>
</dbReference>
<keyword evidence="2 12" id="KW-0963">Cytoplasm</keyword>
<proteinExistence type="evidence at transcript level"/>
<dbReference type="Pfam" id="PF00227">
    <property type="entry name" value="Proteasome"/>
    <property type="match status" value="1"/>
</dbReference>
<dbReference type="InterPro" id="IPR029055">
    <property type="entry name" value="Ntn_hydrolases_N"/>
</dbReference>
<feature type="active site" description="Nucleophile" evidence="11">
    <location>
        <position position="43"/>
    </location>
</feature>
<organism evidence="13">
    <name type="scientific">Amblyomma parvum</name>
    <name type="common">South American tick</name>
    <dbReference type="NCBI Taxonomy" id="251391"/>
    <lineage>
        <taxon>Eukaryota</taxon>
        <taxon>Metazoa</taxon>
        <taxon>Ecdysozoa</taxon>
        <taxon>Arthropoda</taxon>
        <taxon>Chelicerata</taxon>
        <taxon>Arachnida</taxon>
        <taxon>Acari</taxon>
        <taxon>Parasitiformes</taxon>
        <taxon>Ixodida</taxon>
        <taxon>Ixodoidea</taxon>
        <taxon>Ixodidae</taxon>
        <taxon>Amblyomminae</taxon>
        <taxon>Amblyomma</taxon>
    </lineage>
</organism>
<evidence type="ECO:0000313" key="13">
    <source>
        <dbReference type="EMBL" id="JAC25555.1"/>
    </source>
</evidence>
<dbReference type="CDD" id="cd03762">
    <property type="entry name" value="proteasome_beta_type_6"/>
    <property type="match status" value="1"/>
</dbReference>
<dbReference type="InterPro" id="IPR001353">
    <property type="entry name" value="Proteasome_sua/b"/>
</dbReference>
<evidence type="ECO:0000256" key="8">
    <source>
        <dbReference type="ARBA" id="ARBA00023242"/>
    </source>
</evidence>
<dbReference type="PANTHER" id="PTHR32194">
    <property type="entry name" value="METALLOPROTEASE TLDD"/>
    <property type="match status" value="1"/>
</dbReference>
<keyword evidence="7" id="KW-0865">Zymogen</keyword>
<protein>
    <recommendedName>
        <fullName evidence="12">Proteasome subunit beta</fullName>
    </recommendedName>
</protein>
<dbReference type="InterPro" id="IPR000243">
    <property type="entry name" value="Pept_T1A_subB"/>
</dbReference>
<dbReference type="GO" id="GO:0005737">
    <property type="term" value="C:cytoplasm"/>
    <property type="evidence" value="ECO:0007669"/>
    <property type="project" value="UniProtKB-SubCell"/>
</dbReference>
<evidence type="ECO:0000256" key="6">
    <source>
        <dbReference type="ARBA" id="ARBA00022942"/>
    </source>
</evidence>
<dbReference type="GO" id="GO:0005634">
    <property type="term" value="C:nucleus"/>
    <property type="evidence" value="ECO:0007669"/>
    <property type="project" value="UniProtKB-SubCell"/>
</dbReference>
<comment type="subcellular location">
    <subcellularLocation>
        <location evidence="12">Cytoplasm</location>
    </subcellularLocation>
    <subcellularLocation>
        <location evidence="12">Nucleus</location>
    </subcellularLocation>
</comment>
<evidence type="ECO:0000256" key="2">
    <source>
        <dbReference type="ARBA" id="ARBA00022490"/>
    </source>
</evidence>
<comment type="function">
    <text evidence="9">Non-catalytic component of the proteasome, a multicatalytic proteinase complex which is characterized by its ability to cleave peptides with Arg, Phe, Tyr, Leu, and Glu adjacent to the leaving group at neutral or slightly basic pH. The proteasome has an ATP-dependent proteolytic activity.</text>
</comment>
<evidence type="ECO:0000256" key="3">
    <source>
        <dbReference type="ARBA" id="ARBA00022670"/>
    </source>
</evidence>
<keyword evidence="5" id="KW-0378">Hydrolase</keyword>
<keyword evidence="3" id="KW-0645">Protease</keyword>
<evidence type="ECO:0000256" key="7">
    <source>
        <dbReference type="ARBA" id="ARBA00023145"/>
    </source>
</evidence>
<name>A0A023FXX9_AMBPA</name>
<sequence>MAALNVFGHSPFSKSAVNMNHFGPPSLSDVVPDWMTAEHSTGTSIIAVEFDGGVVIGADSRTSTGAYVANRVSDKLTRVTDRIYCCRSGSASDTQAIADIVAYHVGFYEMVMGEPAKVETAANIFRELCYNHRDQLVAGIICTGWDRHNGGQVYMVPLGGLLMRQPVAMGGSGSTYLYGYVDANYKPGMTKEECLKFVTDAIALAIVRDGNSGGVIRLGVITKDGVERKVLTGDEIPRFFQG</sequence>
<evidence type="ECO:0000256" key="11">
    <source>
        <dbReference type="PIRSR" id="PIRSR600243-1"/>
    </source>
</evidence>
<comment type="similarity">
    <text evidence="12">Belongs to the peptidase T1B family.</text>
</comment>
<dbReference type="PROSITE" id="PS51476">
    <property type="entry name" value="PROTEASOME_BETA_2"/>
    <property type="match status" value="1"/>
</dbReference>
<evidence type="ECO:0000256" key="1">
    <source>
        <dbReference type="ARBA" id="ARBA00001198"/>
    </source>
</evidence>
<dbReference type="SUPFAM" id="SSF56235">
    <property type="entry name" value="N-terminal nucleophile aminohydrolases (Ntn hydrolases)"/>
    <property type="match status" value="1"/>
</dbReference>
<dbReference type="InterPro" id="IPR016050">
    <property type="entry name" value="Proteasome_bsu_CS"/>
</dbReference>
<dbReference type="EMBL" id="GBBL01001765">
    <property type="protein sequence ID" value="JAC25555.1"/>
    <property type="molecule type" value="mRNA"/>
</dbReference>
<comment type="subunit">
    <text evidence="10">The 26S proteasome consists of a 20S proteasome core and two 19S regulatory subunits. The 20S proteasome core is composed of 28 subunits that are arranged in four stacked rings, resulting in a barrel-shaped structure. The two end rings are each formed by seven alpha subunits, and the two central rings are each formed by seven beta subunits. The catalytic chamber with the active sites is on the inside of the barrel.</text>
</comment>
<evidence type="ECO:0000256" key="4">
    <source>
        <dbReference type="ARBA" id="ARBA00022698"/>
    </source>
</evidence>
<evidence type="ECO:0000256" key="10">
    <source>
        <dbReference type="ARBA" id="ARBA00026071"/>
    </source>
</evidence>
<dbReference type="Gene3D" id="3.60.20.10">
    <property type="entry name" value="Glutamine Phosphoribosylpyrophosphate, subunit 1, domain 1"/>
    <property type="match status" value="1"/>
</dbReference>
<keyword evidence="4" id="KW-0888">Threonine protease</keyword>
<reference evidence="13" key="1">
    <citation type="submission" date="2014-03" db="EMBL/GenBank/DDBJ databases">
        <title>The sialotranscriptome of Amblyomma triste, Amblyomma parvum and Amblyomma cajennense ticks, uncovered by 454-based RNA-seq.</title>
        <authorList>
            <person name="Garcia G.R."/>
            <person name="Gardinassi L.G."/>
            <person name="Ribeiro J.M."/>
            <person name="Anatrielo E."/>
            <person name="Ferreira B.R."/>
            <person name="Moreira H.N."/>
            <person name="Mafra C."/>
            <person name="Olegario M.M."/>
            <person name="Szabo P.J."/>
            <person name="Miranda-Santos I.K."/>
            <person name="Maruyama S.R."/>
        </authorList>
    </citation>
    <scope>NUCLEOTIDE SEQUENCE</scope>
    <source>
        <strain evidence="13">Araguapaz</strain>
        <tissue evidence="13">Salivary glands</tissue>
    </source>
</reference>
<keyword evidence="8 12" id="KW-0539">Nucleus</keyword>
<comment type="catalytic activity">
    <reaction evidence="1">
        <text>Cleavage of peptide bonds with very broad specificity.</text>
        <dbReference type="EC" id="3.4.25.1"/>
    </reaction>
</comment>